<evidence type="ECO:0000256" key="1">
    <source>
        <dbReference type="ARBA" id="ARBA00004651"/>
    </source>
</evidence>
<evidence type="ECO:0000256" key="2">
    <source>
        <dbReference type="ARBA" id="ARBA00008445"/>
    </source>
</evidence>
<sequence>MATVKLILTIIQVLGAVFLTFVVLAQSGKSAGLSGAIAGGADTFLSKNKAKSWDAKLARWTKWVAIGFMILTMVLTLMPDTAA</sequence>
<evidence type="ECO:0000256" key="6">
    <source>
        <dbReference type="ARBA" id="ARBA00022927"/>
    </source>
</evidence>
<dbReference type="EMBL" id="CP011307">
    <property type="protein sequence ID" value="ALP95072.1"/>
    <property type="molecule type" value="Genomic_DNA"/>
</dbReference>
<keyword evidence="5 10" id="KW-0812">Transmembrane</keyword>
<comment type="subcellular location">
    <subcellularLocation>
        <location evidence="1 10">Cell membrane</location>
        <topology evidence="1 10">Multi-pass membrane protein</topology>
    </subcellularLocation>
</comment>
<evidence type="ECO:0000256" key="5">
    <source>
        <dbReference type="ARBA" id="ARBA00022692"/>
    </source>
</evidence>
<dbReference type="GO" id="GO:0065002">
    <property type="term" value="P:intracellular protein transmembrane transport"/>
    <property type="evidence" value="ECO:0007669"/>
    <property type="project" value="TreeGrafter"/>
</dbReference>
<accession>A0A0S2W7V6</accession>
<organism evidence="11 12">
    <name type="scientific">Intestinimonas butyriciproducens</name>
    <dbReference type="NCBI Taxonomy" id="1297617"/>
    <lineage>
        <taxon>Bacteria</taxon>
        <taxon>Bacillati</taxon>
        <taxon>Bacillota</taxon>
        <taxon>Clostridia</taxon>
        <taxon>Eubacteriales</taxon>
        <taxon>Intestinimonas</taxon>
    </lineage>
</organism>
<dbReference type="RefSeq" id="WP_033117296.1">
    <property type="nucleotide sequence ID" value="NZ_CAMREZ010000005.1"/>
</dbReference>
<dbReference type="GO" id="GO:0009306">
    <property type="term" value="P:protein secretion"/>
    <property type="evidence" value="ECO:0007669"/>
    <property type="project" value="UniProtKB-UniRule"/>
</dbReference>
<evidence type="ECO:0000256" key="7">
    <source>
        <dbReference type="ARBA" id="ARBA00022989"/>
    </source>
</evidence>
<comment type="function">
    <text evidence="10">Involved in protein export. Participates in an early event of protein translocation.</text>
</comment>
<evidence type="ECO:0000313" key="12">
    <source>
        <dbReference type="Proteomes" id="UP000064844"/>
    </source>
</evidence>
<reference evidence="11 12" key="1">
    <citation type="journal article" date="2015" name="Nat. Commun.">
        <title>Production of butyrate from lysine and the Amadori product fructoselysine by a human gut commensal.</title>
        <authorList>
            <person name="Bui T.P."/>
            <person name="Ritari J."/>
            <person name="Boeren S."/>
            <person name="de Waard P."/>
            <person name="Plugge C.M."/>
            <person name="de Vos W.M."/>
        </authorList>
    </citation>
    <scope>NUCLEOTIDE SEQUENCE [LARGE SCALE GENOMIC DNA]</scope>
    <source>
        <strain evidence="11 12">AF211</strain>
    </source>
</reference>
<keyword evidence="9 10" id="KW-0472">Membrane</keyword>
<dbReference type="Pfam" id="PF03840">
    <property type="entry name" value="SecG"/>
    <property type="match status" value="1"/>
</dbReference>
<dbReference type="STRING" id="1297617.IB211_02681"/>
<name>A0A0S2W7V6_9FIRM</name>
<evidence type="ECO:0000256" key="10">
    <source>
        <dbReference type="RuleBase" id="RU365087"/>
    </source>
</evidence>
<keyword evidence="4 10" id="KW-1003">Cell membrane</keyword>
<dbReference type="GO" id="GO:0043952">
    <property type="term" value="P:protein transport by the Sec complex"/>
    <property type="evidence" value="ECO:0007669"/>
    <property type="project" value="TreeGrafter"/>
</dbReference>
<dbReference type="PATRIC" id="fig|1297617.4.peg.2758"/>
<comment type="similarity">
    <text evidence="2 10">Belongs to the SecG family.</text>
</comment>
<protein>
    <recommendedName>
        <fullName evidence="10">Protein-export membrane protein SecG</fullName>
    </recommendedName>
</protein>
<dbReference type="InterPro" id="IPR004692">
    <property type="entry name" value="SecG"/>
</dbReference>
<evidence type="ECO:0000256" key="4">
    <source>
        <dbReference type="ARBA" id="ARBA00022475"/>
    </source>
</evidence>
<evidence type="ECO:0000256" key="3">
    <source>
        <dbReference type="ARBA" id="ARBA00022448"/>
    </source>
</evidence>
<feature type="transmembrane region" description="Helical" evidence="10">
    <location>
        <begin position="60"/>
        <end position="78"/>
    </location>
</feature>
<dbReference type="AlphaFoldDB" id="A0A0S2W7V6"/>
<keyword evidence="12" id="KW-1185">Reference proteome</keyword>
<dbReference type="eggNOG" id="COG1314">
    <property type="taxonomic scope" value="Bacteria"/>
</dbReference>
<evidence type="ECO:0000256" key="8">
    <source>
        <dbReference type="ARBA" id="ARBA00023010"/>
    </source>
</evidence>
<keyword evidence="3 10" id="KW-0813">Transport</keyword>
<dbReference type="GO" id="GO:0015450">
    <property type="term" value="F:protein-transporting ATPase activity"/>
    <property type="evidence" value="ECO:0007669"/>
    <property type="project" value="UniProtKB-UniRule"/>
</dbReference>
<keyword evidence="7 10" id="KW-1133">Transmembrane helix</keyword>
<dbReference type="NCBIfam" id="TIGR00810">
    <property type="entry name" value="secG"/>
    <property type="match status" value="1"/>
</dbReference>
<dbReference type="KEGG" id="ibu:IB211_02681"/>
<dbReference type="PANTHER" id="PTHR34182:SF1">
    <property type="entry name" value="PROTEIN-EXPORT MEMBRANE PROTEIN SECG"/>
    <property type="match status" value="1"/>
</dbReference>
<reference evidence="12" key="2">
    <citation type="submission" date="2015-04" db="EMBL/GenBank/DDBJ databases">
        <title>A butyrogenic pathway from the amino acid lysine in a human gut commensal.</title>
        <authorList>
            <person name="de Vos W.M."/>
            <person name="Bui N.T.P."/>
            <person name="Plugge C.M."/>
            <person name="Ritari J."/>
        </authorList>
    </citation>
    <scope>NUCLEOTIDE SEQUENCE [LARGE SCALE GENOMIC DNA]</scope>
    <source>
        <strain evidence="12">AF211</strain>
    </source>
</reference>
<evidence type="ECO:0000256" key="9">
    <source>
        <dbReference type="ARBA" id="ARBA00023136"/>
    </source>
</evidence>
<dbReference type="Proteomes" id="UP000064844">
    <property type="component" value="Chromosome"/>
</dbReference>
<dbReference type="PANTHER" id="PTHR34182">
    <property type="entry name" value="PROTEIN-EXPORT MEMBRANE PROTEIN SECG"/>
    <property type="match status" value="1"/>
</dbReference>
<dbReference type="GO" id="GO:0005886">
    <property type="term" value="C:plasma membrane"/>
    <property type="evidence" value="ECO:0007669"/>
    <property type="project" value="UniProtKB-SubCell"/>
</dbReference>
<keyword evidence="6 10" id="KW-0653">Protein transport</keyword>
<keyword evidence="8 10" id="KW-0811">Translocation</keyword>
<comment type="caution">
    <text evidence="10">Lacks conserved residue(s) required for the propagation of feature annotation.</text>
</comment>
<evidence type="ECO:0000313" key="11">
    <source>
        <dbReference type="EMBL" id="ALP95072.1"/>
    </source>
</evidence>
<dbReference type="PRINTS" id="PR01651">
    <property type="entry name" value="SECGEXPORT"/>
</dbReference>
<gene>
    <name evidence="11" type="ORF">IB211_02681</name>
</gene>
<proteinExistence type="inferred from homology"/>